<dbReference type="EMBL" id="MFLV01000017">
    <property type="protein sequence ID" value="OGG71520.1"/>
    <property type="molecule type" value="Genomic_DNA"/>
</dbReference>
<reference evidence="1 2" key="1">
    <citation type="journal article" date="2016" name="Nat. Commun.">
        <title>Thousands of microbial genomes shed light on interconnected biogeochemical processes in an aquifer system.</title>
        <authorList>
            <person name="Anantharaman K."/>
            <person name="Brown C.T."/>
            <person name="Hug L.A."/>
            <person name="Sharon I."/>
            <person name="Castelle C.J."/>
            <person name="Probst A.J."/>
            <person name="Thomas B.C."/>
            <person name="Singh A."/>
            <person name="Wilkins M.J."/>
            <person name="Karaoz U."/>
            <person name="Brodie E.L."/>
            <person name="Williams K.H."/>
            <person name="Hubbard S.S."/>
            <person name="Banfield J.F."/>
        </authorList>
    </citation>
    <scope>NUCLEOTIDE SEQUENCE [LARGE SCALE GENOMIC DNA]</scope>
</reference>
<protein>
    <recommendedName>
        <fullName evidence="3">Serine hydrolase family protein</fullName>
    </recommendedName>
</protein>
<dbReference type="SUPFAM" id="SSF53474">
    <property type="entry name" value="alpha/beta-Hydrolases"/>
    <property type="match status" value="1"/>
</dbReference>
<dbReference type="Pfam" id="PF06821">
    <property type="entry name" value="Ser_hydrolase"/>
    <property type="match status" value="1"/>
</dbReference>
<dbReference type="AlphaFoldDB" id="A0A1F6ED35"/>
<accession>A0A1F6ED35</accession>
<dbReference type="InterPro" id="IPR029058">
    <property type="entry name" value="AB_hydrolase_fold"/>
</dbReference>
<comment type="caution">
    <text evidence="1">The sequence shown here is derived from an EMBL/GenBank/DDBJ whole genome shotgun (WGS) entry which is preliminary data.</text>
</comment>
<gene>
    <name evidence="1" type="ORF">A3A35_02180</name>
</gene>
<evidence type="ECO:0000313" key="2">
    <source>
        <dbReference type="Proteomes" id="UP000179115"/>
    </source>
</evidence>
<dbReference type="STRING" id="1798508.A3A35_02180"/>
<evidence type="ECO:0008006" key="3">
    <source>
        <dbReference type="Google" id="ProtNLM"/>
    </source>
</evidence>
<dbReference type="Proteomes" id="UP000179115">
    <property type="component" value="Unassembled WGS sequence"/>
</dbReference>
<proteinExistence type="predicted"/>
<dbReference type="PANTHER" id="PTHR15394">
    <property type="entry name" value="SERINE HYDROLASE RBBP9"/>
    <property type="match status" value="1"/>
</dbReference>
<name>A0A1F6ED35_9BACT</name>
<evidence type="ECO:0000313" key="1">
    <source>
        <dbReference type="EMBL" id="OGG71520.1"/>
    </source>
</evidence>
<sequence>MNKRVFVVHGWDGTPEDGWFPWLKRELETRGFEVFIPRLPDAGSPRIHKWVPALAKVVGIPDEQSYFVGHSMGCQTIARYLESLPEGVKIGGVVFVAGFFKRLMGLEDDPDVQETDKHWLGTPINLEKVKSHLPKSAAIFSDDDPWVPVDNQDDFKDILGSEIIIEHGKGHFTGDRDKTTKLPIVLEKIFEFSK</sequence>
<dbReference type="InterPro" id="IPR010662">
    <property type="entry name" value="RBBP9/YdeN"/>
</dbReference>
<dbReference type="GO" id="GO:0016787">
    <property type="term" value="F:hydrolase activity"/>
    <property type="evidence" value="ECO:0007669"/>
    <property type="project" value="InterPro"/>
</dbReference>
<dbReference type="Gene3D" id="3.40.50.1820">
    <property type="entry name" value="alpha/beta hydrolase"/>
    <property type="match status" value="1"/>
</dbReference>
<organism evidence="1 2">
    <name type="scientific">Candidatus Kaiserbacteria bacterium RIFCSPLOWO2_01_FULL_51_21</name>
    <dbReference type="NCBI Taxonomy" id="1798508"/>
    <lineage>
        <taxon>Bacteria</taxon>
        <taxon>Candidatus Kaiseribacteriota</taxon>
    </lineage>
</organism>
<dbReference type="PANTHER" id="PTHR15394:SF3">
    <property type="entry name" value="SERINE HYDROLASE RBBP9"/>
    <property type="match status" value="1"/>
</dbReference>